<sequence length="3172" mass="354369">MVVGENGEGPAVLQLHRWDPSHIQLDLSEYREAFLSPTKELLLLLSYQSEAILLPLSRGDSYCITSESCKYECQESLNLSSPSALRSDSLDNTPSTSESVAVVSNNGFSDESNISRSNNFPFISDVNSVAWGLCGDTYKQHKEAPFREFLIVVGNCGVTFHAFRQVGETDAIVRQSFEDENKLGRWMEWGPCSVSPRDKEALGDVSVASSLTSKKWLRSFLSSSRVMESDGTVWTHFPENSELPCSATVVSFVVDFTDSILMDFYSGARSVLDEGAHEEKGVHIPVGHTSLDGISSDVNVVASSSYTCFRVFSSWFHYLIGFVLSPGYDNIKNSSDFSSKSRDIVVIVALLDTYGLKWLYSVKLPQKGISSEAEWVDFQISDKFLICLNKFGSILLHGAVTGEYIAYLDILHIHGLKPEKNLDKQENLSVDVNDNEKDNMLRNKFDDTCILNPQARSFAYKRSFKRLMVAPYSCLFNVVDDCGVLYIICASDHVPGKYVMFDKILPQYLKLGVLAPWVVGHSNISQQKVFSASGCEKSLIRDDFGSLGFQHVQNWNIQGMVNEDDLNLSGFAAVSRQSISNVAESKCSCCIRKLFIPIASHGMADIICFSPLGVTRLIRRKSTKSERSCIVHTSLYIESNFCDDNCLNLVNKTLDLQNEANVVDEEAVGCIFQGSLYIVTRKGVSIVLPTVSLSSNFHPIESLSYQYTKNSEVASLNLQKSLMYDKSKQLGSPWQVAVLDRILLYEGPEEADRVCLENGWNLRISRLRRLQLALAYLKFEEMDLALGMLAEVNVAEEGILLLIFGAIYMIVDRVGKDAEVSAALRILALGAGFAIKMLRKYAILQLTNERALHRMDICSQPLLLSSKEHNEFPDSRRLHEMAYYLEIIRNIQCQLAAKFTRLGKGSVDTFEAQHPEGPQSSSEDHYQLSSAADSVISMDKQNQYEPTLRDRDVGFNVSEKLSLVPVEPLGSKCLVNSEMPDEESILVTGVIPKKNLFSMENPKAMFARWEMDNLDLRNVVKDALLSGRLPLAVLQLHLHHSKDSVDYEKPSDTFAEVRDVGRAIAYELLLKGETTLAVSTLQKLGEDIEACLKQLLFGTVSRSMRRQLAEEVKKFEFIRSYELAILDRISLIERIYPCSNFWKTYASRRKEGNEVLLSTEVSEDYSLHLLFPPAFRNLIIECGDIDGVVLGSWENLEGFGSPEADDDSNHAGYWAAAAVWSNAWDQTTIDRILLDQPFLLGVHVMWESQFEYHVCHNDWEEVSKLLNMIPNSLLAERSLFISLDSLQSASSTRYNADFPDYGSYACSPDELEGVCIDIPNVRIFSSSANDMCSSWLRVLIGKELAKRFIFLKEYWDGAEEVISLLAQCGLLDGENGMSSQNGSLHHSAILDSADVGVMHPNTLQAFHKLLVHYSAQNNLSYFLDLYLDHHKLALDNESISALLEATGDHQWAKWLLFSRIKGHEYDASFFNARALLVRDVVSDGSLPVLEANEIISTVDDIAEAGWLMAALATLMFAPLPIQSCLSSGSVKRSCNSFQCTLENLRPALQKFPTLWRTLVASCLGHDTTQSFWGLKGRNALSAYINWRDSVFYSSGHDTSLMQMLPSWFPKSLRRLIQLFVQGPLGWQSMTSLTAEEAYLQRDIEFLMNVQEYSEISAVSWEAAILKQIEQELYPSSIEETGLALEQHLHRGRALAAFNQLLGSRVQKLKSDGLDKGQPSALLRGQATVQSDVQALLSSLTLNEESVLSSVVPLAITHYQDYVLVASCALLLEICGLSASMLRVDVAALRRIHSFYRSNQIMQQNQLLSNSTTLHTASSEVTVADSVAQALADYYLHQSGSVNKQEDFQKPITNHHPPTLLLVLQHLEKASLLVYAGEKTCGSWLLSGDGDGNELRSQQKAASQHWNLVTLFCQMHQIPLSTVYLAFLARDNDWVGFLSEAQVGGYPFDLVVQVAATEFTDPRLRTHILTVLRGMQWRKKASLSSSSDSPKGRTEFSHSDQTFGTSAELFQILAQCEKQKEQGMALLLKAKELSWSLLAVVASCFSDVAPLSCLTVWLEITAAREISSIRENEIASQIASNVVAAVEASNSLPAGDRVSTFHYNRKSPKRRRLMNDMPEDFSSATMNCTVNDHAKLLVEELKESGTTDDIKLVKNSDDWSTSLPKLVAVLCQQNQFLPLLRSFEMFLPSCPLLPFIRALQAFSQMRLSEASAHLGMFSTSKEEASWISSTAVKAADAILSTCPSPYEKRCLLQLLASTDFADGGSAAACYRRLYWKINLAEPVLRKHEDLQLGNETLDDASLLSTLENNGYWEQARNWARQLEASGAPWKSAAHHVTERQAESMVAEWKEFLWDVPEERVALWRHCQNLFIRYSFPALQAGLFFLKHAEAVEKELPPRELHDMLLLSLQWLSGIITQSIPVCPLHLLREIETRVWLLAVKSEAEIKGERVSNFTRSSQDQTSGNSANIVDQTADVVTKMDSHINTLKTRASEKGDVKENNNLHYKSSQTRDAGISAATGSAKIKRKNKPYGSSRRSMVDIIDRSTDADDSSLPALNFIYDLQDENLGIDASFSSWDERIGPAELETAVLSLLEFGQITAAKQLQHKLSSGHVPVELTIVDAALKFAELSTPLKKQFLSMLDEDMHSLIQSYNLPTEDHLFDPLQVLESLSVILTEGTGRGLCKRIIAVVKAANILGVSFVEAFEKQPTDLLQLLSLKAQDSFDEAILLVQSHPIPATSIAKILAESFLKGLLAAHRGGYIDSQKEEGPAPLLWRFSDFLKWADLCPSEQEMGHALMRLVITGQEIPHACEVELLILSHHFYHSSACLDGVDVLVALAATRVETYVSEGEFSCLARLITGVGNFHGLNFILGILIENGQLELLLQKYSAAADANTAVAETVRGFRMAVVTALKHFNPNDHDGLAMVYKHFDLKHETASLLESRAEQSYQRWFLRRNKDHNEDLLESMHFYIEAAEVYSSIDAGNKTRSACAQASLVSLQIRMPDTQWLNLSETSARRLLIEQTRFQEALIVAEAYNINQPSEWTPVLWNQMLKPEIVEQFVAEFVAVLPLQNFVLVELAKFYRSEMVARVDQSNFSAWLTGGGLPAEWSKYMGRSFRCLLKRTRDLRFRLQMASIATGFNDVIDACNRTFDKVPENVGPLVLRKGHGGAYLPLT</sequence>
<dbReference type="InterPro" id="IPR028107">
    <property type="entry name" value="Spatacsin_C_dom"/>
</dbReference>
<evidence type="ECO:0000313" key="2">
    <source>
        <dbReference type="Proteomes" id="UP000813463"/>
    </source>
</evidence>
<dbReference type="RefSeq" id="XP_056696691.1">
    <property type="nucleotide sequence ID" value="XM_056840713.1"/>
</dbReference>
<dbReference type="PANTHER" id="PTHR13650:SF0">
    <property type="entry name" value="SPATACSIN"/>
    <property type="match status" value="1"/>
</dbReference>
<proteinExistence type="predicted"/>
<reference evidence="3 4" key="2">
    <citation type="submission" date="2025-05" db="UniProtKB">
        <authorList>
            <consortium name="RefSeq"/>
        </authorList>
    </citation>
    <scope>IDENTIFICATION</scope>
    <source>
        <tissue evidence="3 4">Leaf</tissue>
    </source>
</reference>
<name>A0ABM3RM39_SPIOL</name>
<evidence type="ECO:0000313" key="3">
    <source>
        <dbReference type="RefSeq" id="XP_056696690.1"/>
    </source>
</evidence>
<dbReference type="InterPro" id="IPR028103">
    <property type="entry name" value="Spatacsin"/>
</dbReference>
<organism evidence="2 4">
    <name type="scientific">Spinacia oleracea</name>
    <name type="common">Spinach</name>
    <dbReference type="NCBI Taxonomy" id="3562"/>
    <lineage>
        <taxon>Eukaryota</taxon>
        <taxon>Viridiplantae</taxon>
        <taxon>Streptophyta</taxon>
        <taxon>Embryophyta</taxon>
        <taxon>Tracheophyta</taxon>
        <taxon>Spermatophyta</taxon>
        <taxon>Magnoliopsida</taxon>
        <taxon>eudicotyledons</taxon>
        <taxon>Gunneridae</taxon>
        <taxon>Pentapetalae</taxon>
        <taxon>Caryophyllales</taxon>
        <taxon>Chenopodiaceae</taxon>
        <taxon>Chenopodioideae</taxon>
        <taxon>Anserineae</taxon>
        <taxon>Spinacia</taxon>
    </lineage>
</organism>
<reference evidence="2" key="1">
    <citation type="journal article" date="2021" name="Nat. Commun.">
        <title>Genomic analyses provide insights into spinach domestication and the genetic basis of agronomic traits.</title>
        <authorList>
            <person name="Cai X."/>
            <person name="Sun X."/>
            <person name="Xu C."/>
            <person name="Sun H."/>
            <person name="Wang X."/>
            <person name="Ge C."/>
            <person name="Zhang Z."/>
            <person name="Wang Q."/>
            <person name="Fei Z."/>
            <person name="Jiao C."/>
            <person name="Wang Q."/>
        </authorList>
    </citation>
    <scope>NUCLEOTIDE SEQUENCE [LARGE SCALE GENOMIC DNA]</scope>
    <source>
        <strain evidence="2">cv. Varoflay</strain>
    </source>
</reference>
<protein>
    <recommendedName>
        <fullName evidence="1">Spatacsin C-terminal domain-containing protein</fullName>
    </recommendedName>
</protein>
<dbReference type="Pfam" id="PF14649">
    <property type="entry name" value="Spatacsin_C"/>
    <property type="match status" value="1"/>
</dbReference>
<gene>
    <name evidence="3 4" type="primary">LOC110796306</name>
</gene>
<keyword evidence="2" id="KW-1185">Reference proteome</keyword>
<evidence type="ECO:0000259" key="1">
    <source>
        <dbReference type="Pfam" id="PF14649"/>
    </source>
</evidence>
<dbReference type="GeneID" id="110796306"/>
<accession>A0ABM3RM39</accession>
<dbReference type="RefSeq" id="XP_056696690.1">
    <property type="nucleotide sequence ID" value="XM_056840712.1"/>
</dbReference>
<dbReference type="Proteomes" id="UP000813463">
    <property type="component" value="Chromosome 3"/>
</dbReference>
<evidence type="ECO:0000313" key="4">
    <source>
        <dbReference type="RefSeq" id="XP_056696691.1"/>
    </source>
</evidence>
<feature type="domain" description="Spatacsin C-terminal" evidence="1">
    <location>
        <begin position="2790"/>
        <end position="3081"/>
    </location>
</feature>
<dbReference type="PANTHER" id="PTHR13650">
    <property type="entry name" value="SPATACSIN"/>
    <property type="match status" value="1"/>
</dbReference>